<proteinExistence type="predicted"/>
<evidence type="ECO:0000259" key="1">
    <source>
        <dbReference type="Pfam" id="PF21931"/>
    </source>
</evidence>
<dbReference type="AlphaFoldDB" id="A0A8I1MYG4"/>
<evidence type="ECO:0000313" key="4">
    <source>
        <dbReference type="Proteomes" id="UP000664800"/>
    </source>
</evidence>
<sequence length="311" mass="33300">MNTLSSPTAPMHGNTLAHPWSADALRGLDGTVTLYAELRVTGAQHSALLAAIDALGAALRGKPGFVQLALKQMSGDSTMVKNYPETYKGVLATAYLDGAEAGVQPYFYSLFIRFADAASASAADLEADFAARLQPLLHAGAAPQSPEMAAYRAVYQTVGAGDRNGIYTTAQQIEAFLRAPLDHPERDTVTVENHVTINDTDRANWEPKVMALLEVAQNTFEPQSDPAGAGQPGTRDNRLYRKALSTEILRNAQADGGLRAYIMHGLWESVWDHENSHLDARFIAAAGPVGAAAVVGPVEPFYLTRRLVLAG</sequence>
<dbReference type="RefSeq" id="WP_276730947.1">
    <property type="nucleotide sequence ID" value="NZ_JAFKMR010000021.1"/>
</dbReference>
<dbReference type="Pfam" id="PF22087">
    <property type="entry name" value="CT0912-like_C"/>
    <property type="match status" value="1"/>
</dbReference>
<gene>
    <name evidence="3" type="ORF">J0I24_11190</name>
</gene>
<protein>
    <submittedName>
        <fullName evidence="3">Uncharacterized protein</fullName>
    </submittedName>
</protein>
<organism evidence="3 4">
    <name type="scientific">Thiomonas arsenitoxydans (strain DSM 22701 / CIP 110005 / 3As)</name>
    <dbReference type="NCBI Taxonomy" id="426114"/>
    <lineage>
        <taxon>Bacteria</taxon>
        <taxon>Pseudomonadati</taxon>
        <taxon>Pseudomonadota</taxon>
        <taxon>Betaproteobacteria</taxon>
        <taxon>Burkholderiales</taxon>
        <taxon>Thiomonas</taxon>
    </lineage>
</organism>
<feature type="domain" description="CT0912-like N-terminal" evidence="1">
    <location>
        <begin position="32"/>
        <end position="117"/>
    </location>
</feature>
<dbReference type="Pfam" id="PF21931">
    <property type="entry name" value="ABM-like"/>
    <property type="match status" value="1"/>
</dbReference>
<comment type="caution">
    <text evidence="3">The sequence shown here is derived from an EMBL/GenBank/DDBJ whole genome shotgun (WGS) entry which is preliminary data.</text>
</comment>
<accession>A0A8I1MYG4</accession>
<name>A0A8I1MYG4_THIA3</name>
<dbReference type="Proteomes" id="UP000664800">
    <property type="component" value="Unassembled WGS sequence"/>
</dbReference>
<evidence type="ECO:0000259" key="2">
    <source>
        <dbReference type="Pfam" id="PF22087"/>
    </source>
</evidence>
<feature type="domain" description="CT0912-like C-terminal" evidence="2">
    <location>
        <begin position="158"/>
        <end position="305"/>
    </location>
</feature>
<dbReference type="InterPro" id="IPR054310">
    <property type="entry name" value="CT0912-like_C"/>
</dbReference>
<reference evidence="3" key="1">
    <citation type="submission" date="2021-02" db="EMBL/GenBank/DDBJ databases">
        <title>Thiocyanate and organic carbon inputs drive convergent selection for specific autotrophic Afipia and Thiobacillus strains within complex microbiomes.</title>
        <authorList>
            <person name="Huddy R.J."/>
            <person name="Sachdeva R."/>
            <person name="Kadzinga F."/>
            <person name="Kantor R.S."/>
            <person name="Harrison S.T.L."/>
            <person name="Banfield J.F."/>
        </authorList>
    </citation>
    <scope>NUCLEOTIDE SEQUENCE</scope>
    <source>
        <strain evidence="3">SCN18_13_7_16_R3_B_64_19</strain>
    </source>
</reference>
<evidence type="ECO:0000313" key="3">
    <source>
        <dbReference type="EMBL" id="MBN8744856.1"/>
    </source>
</evidence>
<dbReference type="EMBL" id="JAFKMR010000021">
    <property type="protein sequence ID" value="MBN8744856.1"/>
    <property type="molecule type" value="Genomic_DNA"/>
</dbReference>
<dbReference type="InterPro" id="IPR054123">
    <property type="entry name" value="CT0912-like_N"/>
</dbReference>